<gene>
    <name evidence="2" type="ORF">PY092_12435</name>
</gene>
<dbReference type="EMBL" id="JARFVB010000007">
    <property type="protein sequence ID" value="MDF0716961.1"/>
    <property type="molecule type" value="Genomic_DNA"/>
</dbReference>
<keyword evidence="3" id="KW-1185">Reference proteome</keyword>
<dbReference type="Proteomes" id="UP001221366">
    <property type="component" value="Unassembled WGS sequence"/>
</dbReference>
<sequence>MYFNNSQCDVYIGTGAGKKLMKEIAQARESIRIVSPFLSAKLVEGLVHLYHKGVEVELITTESELKNNGFHHKLIIQRVHVDWRAHHQRKRLKHILLGCGISLGTGVLVAWLFFSQEKVPELLHTLAVMAFLVVVFLLLRFALRKKKSVFLFV</sequence>
<dbReference type="SUPFAM" id="SSF56024">
    <property type="entry name" value="Phospholipase D/nuclease"/>
    <property type="match status" value="1"/>
</dbReference>
<dbReference type="RefSeq" id="WP_275616131.1">
    <property type="nucleotide sequence ID" value="NZ_JARFVB010000007.1"/>
</dbReference>
<keyword evidence="1" id="KW-1133">Transmembrane helix</keyword>
<comment type="caution">
    <text evidence="2">The sequence shown here is derived from an EMBL/GenBank/DDBJ whole genome shotgun (WGS) entry which is preliminary data.</text>
</comment>
<accession>A0ABT5Y0V5</accession>
<feature type="transmembrane region" description="Helical" evidence="1">
    <location>
        <begin position="126"/>
        <end position="143"/>
    </location>
</feature>
<evidence type="ECO:0000256" key="1">
    <source>
        <dbReference type="SAM" id="Phobius"/>
    </source>
</evidence>
<name>A0ABT5Y0V5_9FLAO</name>
<feature type="transmembrane region" description="Helical" evidence="1">
    <location>
        <begin position="94"/>
        <end position="114"/>
    </location>
</feature>
<keyword evidence="1" id="KW-0812">Transmembrane</keyword>
<evidence type="ECO:0000313" key="3">
    <source>
        <dbReference type="Proteomes" id="UP001221366"/>
    </source>
</evidence>
<proteinExistence type="predicted"/>
<organism evidence="2 3">
    <name type="scientific">Flagellimonas yonaguniensis</name>
    <dbReference type="NCBI Taxonomy" id="3031325"/>
    <lineage>
        <taxon>Bacteria</taxon>
        <taxon>Pseudomonadati</taxon>
        <taxon>Bacteroidota</taxon>
        <taxon>Flavobacteriia</taxon>
        <taxon>Flavobacteriales</taxon>
        <taxon>Flavobacteriaceae</taxon>
        <taxon>Flagellimonas</taxon>
    </lineage>
</organism>
<evidence type="ECO:0000313" key="2">
    <source>
        <dbReference type="EMBL" id="MDF0716961.1"/>
    </source>
</evidence>
<keyword evidence="1" id="KW-0472">Membrane</keyword>
<reference evidence="2 3" key="1">
    <citation type="submission" date="2023-03" db="EMBL/GenBank/DDBJ databases">
        <title>Muricauda XX sp. nov. and Muricauda XXX sp. nov., two novel species isolated from Okinawa Trough.</title>
        <authorList>
            <person name="Cao W."/>
            <person name="Deng X."/>
        </authorList>
    </citation>
    <scope>NUCLEOTIDE SEQUENCE [LARGE SCALE GENOMIC DNA]</scope>
    <source>
        <strain evidence="2 3">334s03</strain>
    </source>
</reference>
<protein>
    <submittedName>
        <fullName evidence="2">Uncharacterized protein</fullName>
    </submittedName>
</protein>